<keyword evidence="3" id="KW-1185">Reference proteome</keyword>
<name>A0A395GX51_9EURO</name>
<evidence type="ECO:0000313" key="2">
    <source>
        <dbReference type="EMBL" id="RAL00172.1"/>
    </source>
</evidence>
<evidence type="ECO:0000313" key="3">
    <source>
        <dbReference type="Proteomes" id="UP000249402"/>
    </source>
</evidence>
<dbReference type="Pfam" id="PF23238">
    <property type="entry name" value="DUF7068"/>
    <property type="match status" value="1"/>
</dbReference>
<dbReference type="GeneID" id="37229208"/>
<evidence type="ECO:0000259" key="1">
    <source>
        <dbReference type="Pfam" id="PF23238"/>
    </source>
</evidence>
<dbReference type="EMBL" id="KZ824442">
    <property type="protein sequence ID" value="RAL00172.1"/>
    <property type="molecule type" value="Genomic_DNA"/>
</dbReference>
<dbReference type="InterPro" id="IPR055496">
    <property type="entry name" value="DUF7068"/>
</dbReference>
<sequence length="862" mass="98840">MGIVGFRPAQVKAYLSMVAADPSEVERMEQFIQRHWLIQGPMQIPIQLDAFSFIWGGEGELSQTVRSMTTLYTAIEHKLWLKDIPRIRHGISAAKLENIRIWRKLETHVKEECEFLGLLAFTGLYNDMAEFSPCHRDQIYERLPSTNVDDRILESLSFLRALDSARPRETEYYFIHLTFQELFAARYFVSCLSEGKDLICITLGGSTKYEEMDRFIAREKYNGRFDVMWRFITGLLELQDQKGLARFIKTLDEPRDLLGLAHARLLMHCLAEITSLSLETDLQSFLVRTAHQLMRLLLFEAQANRIEPRSLLKARRAYSKGPSLGTSLEFPEWILQTMLERGKDKHRQIALKVLARRPQVSSTIFEQARSTLDGNDCDEIKAEAAFILGKNLHHSPEIITKAIQSETTLIRNMVSAGLREAPKLKRDILFAVLSQYRVDRLDGYREIIKNQSDSLLDTIDSIVSELHYSSFALQYCWPPTLKVQPQLGKGALESVAALLGDENSYVAVTSTLLLARDTKLPPSCIQALMSRLEGDIDRYWYSAHPLERQDVLPKEILDRIKILACDRAYPTFLWPVIQKHSAPSDEDLLAMFNRARNRDGMSAAITQSMFQRQEDPPEEILNHCVSLLLSGEYGHLAVDALTMNPNLPCEILDRLCLALKYPSMYMREVLKVISAQHIPPSQFLPAIKPHMEGLLSYDLLETLNKYPVVPDDILKSLISHAFRKYPVSSNDLSDLLNLPASRQRSLSSSGIRMTTELEVDCAYSIRRCPKFYPILEKLDTEYWVFWLRILFEWSFKEGVICYIQDDHLWLELPEGSFKLNIGRPGQREKLDAALDSIHNEVEGSLDDFHLLELSPEEHNVLS</sequence>
<dbReference type="Proteomes" id="UP000249402">
    <property type="component" value="Unassembled WGS sequence"/>
</dbReference>
<dbReference type="RefSeq" id="XP_025574499.1">
    <property type="nucleotide sequence ID" value="XM_025724343.1"/>
</dbReference>
<protein>
    <recommendedName>
        <fullName evidence="1">DUF7068 domain-containing protein</fullName>
    </recommendedName>
</protein>
<feature type="domain" description="DUF7068" evidence="1">
    <location>
        <begin position="24"/>
        <end position="56"/>
    </location>
</feature>
<dbReference type="STRING" id="1448316.A0A395GX51"/>
<dbReference type="AlphaFoldDB" id="A0A395GX51"/>
<reference evidence="2 3" key="1">
    <citation type="submission" date="2018-02" db="EMBL/GenBank/DDBJ databases">
        <title>The genomes of Aspergillus section Nigri reveals drivers in fungal speciation.</title>
        <authorList>
            <consortium name="DOE Joint Genome Institute"/>
            <person name="Vesth T.C."/>
            <person name="Nybo J."/>
            <person name="Theobald S."/>
            <person name="Brandl J."/>
            <person name="Frisvad J.C."/>
            <person name="Nielsen K.F."/>
            <person name="Lyhne E.K."/>
            <person name="Kogle M.E."/>
            <person name="Kuo A."/>
            <person name="Riley R."/>
            <person name="Clum A."/>
            <person name="Nolan M."/>
            <person name="Lipzen A."/>
            <person name="Salamov A."/>
            <person name="Henrissat B."/>
            <person name="Wiebenga A."/>
            <person name="De vries R.P."/>
            <person name="Grigoriev I.V."/>
            <person name="Mortensen U.H."/>
            <person name="Andersen M.R."/>
            <person name="Baker S.E."/>
        </authorList>
    </citation>
    <scope>NUCLEOTIDE SEQUENCE [LARGE SCALE GENOMIC DNA]</scope>
    <source>
        <strain evidence="2 3">CBS 121593</strain>
    </source>
</reference>
<accession>A0A395GX51</accession>
<dbReference type="OrthoDB" id="427518at2759"/>
<proteinExistence type="predicted"/>
<organism evidence="2 3">
    <name type="scientific">Aspergillus ibericus CBS 121593</name>
    <dbReference type="NCBI Taxonomy" id="1448316"/>
    <lineage>
        <taxon>Eukaryota</taxon>
        <taxon>Fungi</taxon>
        <taxon>Dikarya</taxon>
        <taxon>Ascomycota</taxon>
        <taxon>Pezizomycotina</taxon>
        <taxon>Eurotiomycetes</taxon>
        <taxon>Eurotiomycetidae</taxon>
        <taxon>Eurotiales</taxon>
        <taxon>Aspergillaceae</taxon>
        <taxon>Aspergillus</taxon>
        <taxon>Aspergillus subgen. Circumdati</taxon>
    </lineage>
</organism>
<gene>
    <name evidence="2" type="ORF">BO80DRAFT_502789</name>
</gene>
<dbReference type="VEuPathDB" id="FungiDB:BO80DRAFT_502789"/>